<keyword evidence="8" id="KW-1185">Reference proteome</keyword>
<evidence type="ECO:0000256" key="6">
    <source>
        <dbReference type="SAM" id="Phobius"/>
    </source>
</evidence>
<comment type="similarity">
    <text evidence="2">Belongs to the unc-50 family.</text>
</comment>
<evidence type="ECO:0000256" key="3">
    <source>
        <dbReference type="ARBA" id="ARBA00022692"/>
    </source>
</evidence>
<dbReference type="PANTHER" id="PTHR12841">
    <property type="entry name" value="PROTEIN UNC-50 HOMOLOG"/>
    <property type="match status" value="1"/>
</dbReference>
<organism evidence="7 8">
    <name type="scientific">Novymonas esmeraldas</name>
    <dbReference type="NCBI Taxonomy" id="1808958"/>
    <lineage>
        <taxon>Eukaryota</taxon>
        <taxon>Discoba</taxon>
        <taxon>Euglenozoa</taxon>
        <taxon>Kinetoplastea</taxon>
        <taxon>Metakinetoplastina</taxon>
        <taxon>Trypanosomatida</taxon>
        <taxon>Trypanosomatidae</taxon>
        <taxon>Novymonas</taxon>
    </lineage>
</organism>
<gene>
    <name evidence="7" type="ORF">NESM_000750600</name>
</gene>
<name>A0AAW0EYQ1_9TRYP</name>
<dbReference type="AlphaFoldDB" id="A0AAW0EYQ1"/>
<feature type="transmembrane region" description="Helical" evidence="6">
    <location>
        <begin position="199"/>
        <end position="217"/>
    </location>
</feature>
<proteinExistence type="inferred from homology"/>
<keyword evidence="3 6" id="KW-0812">Transmembrane</keyword>
<comment type="subcellular location">
    <subcellularLocation>
        <location evidence="1">Membrane</location>
        <topology evidence="1">Multi-pass membrane protein</topology>
    </subcellularLocation>
</comment>
<feature type="transmembrane region" description="Helical" evidence="6">
    <location>
        <begin position="172"/>
        <end position="192"/>
    </location>
</feature>
<dbReference type="Proteomes" id="UP001430356">
    <property type="component" value="Unassembled WGS sequence"/>
</dbReference>
<feature type="transmembrane region" description="Helical" evidence="6">
    <location>
        <begin position="67"/>
        <end position="86"/>
    </location>
</feature>
<dbReference type="Pfam" id="PF05216">
    <property type="entry name" value="UNC-50"/>
    <property type="match status" value="1"/>
</dbReference>
<accession>A0AAW0EYQ1</accession>
<evidence type="ECO:0000256" key="5">
    <source>
        <dbReference type="ARBA" id="ARBA00023136"/>
    </source>
</evidence>
<reference evidence="7 8" key="1">
    <citation type="journal article" date="2021" name="MBio">
        <title>A New Model Trypanosomatid, Novymonas esmeraldas: Genomic Perception of Its 'Candidatus Pandoraea novymonadis' Endosymbiont.</title>
        <authorList>
            <person name="Zakharova A."/>
            <person name="Saura A."/>
            <person name="Butenko A."/>
            <person name="Podesvova L."/>
            <person name="Warmusova S."/>
            <person name="Kostygov A.Y."/>
            <person name="Nenarokova A."/>
            <person name="Lukes J."/>
            <person name="Opperdoes F.R."/>
            <person name="Yurchenko V."/>
        </authorList>
    </citation>
    <scope>NUCLEOTIDE SEQUENCE [LARGE SCALE GENOMIC DNA]</scope>
    <source>
        <strain evidence="7 8">E262AT.01</strain>
    </source>
</reference>
<dbReference type="PANTHER" id="PTHR12841:SF6">
    <property type="entry name" value="PROTEIN UNC-50 HOMOLOG"/>
    <property type="match status" value="1"/>
</dbReference>
<evidence type="ECO:0000313" key="8">
    <source>
        <dbReference type="Proteomes" id="UP001430356"/>
    </source>
</evidence>
<evidence type="ECO:0000313" key="7">
    <source>
        <dbReference type="EMBL" id="KAK7197958.1"/>
    </source>
</evidence>
<dbReference type="GO" id="GO:0000139">
    <property type="term" value="C:Golgi membrane"/>
    <property type="evidence" value="ECO:0007669"/>
    <property type="project" value="TreeGrafter"/>
</dbReference>
<feature type="transmembrane region" description="Helical" evidence="6">
    <location>
        <begin position="229"/>
        <end position="258"/>
    </location>
</feature>
<keyword evidence="5 6" id="KW-0472">Membrane</keyword>
<evidence type="ECO:0000256" key="2">
    <source>
        <dbReference type="ARBA" id="ARBA00006293"/>
    </source>
</evidence>
<feature type="transmembrane region" description="Helical" evidence="6">
    <location>
        <begin position="98"/>
        <end position="119"/>
    </location>
</feature>
<evidence type="ECO:0000256" key="1">
    <source>
        <dbReference type="ARBA" id="ARBA00004141"/>
    </source>
</evidence>
<sequence length="259" mass="28634">MLAQCTFVMSRWTSRLPLFARRAFHVDQMEMDSALSQMYSLCLTPSLVSKMSRARKMTKGHYYRDDPAFLVLQLAFLIVAAVARWLTLGMMESLLGLLVRAVVAYALWGLVMACVWRAVAVLCLSVPTSTMPGAAHGAGSAGVASAPGADPIADYLRPDLDWRYAFDVHCNGYFTFFMWTEVLLCMVAPLAARAWLTNAFVAVGATTYLYNVFLGYLEIPSLSHQQRLLYPVLVVAALYVFLSLCDVNVGVPVVFGWCS</sequence>
<evidence type="ECO:0000256" key="4">
    <source>
        <dbReference type="ARBA" id="ARBA00022989"/>
    </source>
</evidence>
<keyword evidence="4 6" id="KW-1133">Transmembrane helix</keyword>
<protein>
    <submittedName>
        <fullName evidence="7">Unc-50-like protein</fullName>
    </submittedName>
</protein>
<dbReference type="InterPro" id="IPR007881">
    <property type="entry name" value="UNC-50"/>
</dbReference>
<dbReference type="EMBL" id="JAECZO010000126">
    <property type="protein sequence ID" value="KAK7197958.1"/>
    <property type="molecule type" value="Genomic_DNA"/>
</dbReference>
<comment type="caution">
    <text evidence="7">The sequence shown here is derived from an EMBL/GenBank/DDBJ whole genome shotgun (WGS) entry which is preliminary data.</text>
</comment>